<keyword evidence="5" id="KW-1185">Reference proteome</keyword>
<accession>A0AAP0E4P8</accession>
<comment type="caution">
    <text evidence="4">The sequence shown here is derived from an EMBL/GenBank/DDBJ whole genome shotgun (WGS) entry which is preliminary data.</text>
</comment>
<keyword evidence="1" id="KW-0547">Nucleotide-binding</keyword>
<dbReference type="PANTHER" id="PTHR27001">
    <property type="entry name" value="OS01G0253100 PROTEIN"/>
    <property type="match status" value="1"/>
</dbReference>
<dbReference type="Gene3D" id="3.30.200.20">
    <property type="entry name" value="Phosphorylase Kinase, domain 1"/>
    <property type="match status" value="1"/>
</dbReference>
<evidence type="ECO:0000259" key="3">
    <source>
        <dbReference type="PROSITE" id="PS50011"/>
    </source>
</evidence>
<name>A0AAP0E4P8_9MAGN</name>
<evidence type="ECO:0000256" key="1">
    <source>
        <dbReference type="ARBA" id="ARBA00022741"/>
    </source>
</evidence>
<gene>
    <name evidence="4" type="ORF">Scep_030743</name>
</gene>
<dbReference type="InterPro" id="IPR001245">
    <property type="entry name" value="Ser-Thr/Tyr_kinase_cat_dom"/>
</dbReference>
<dbReference type="GO" id="GO:0004672">
    <property type="term" value="F:protein kinase activity"/>
    <property type="evidence" value="ECO:0007669"/>
    <property type="project" value="InterPro"/>
</dbReference>
<dbReference type="EMBL" id="JBBNAG010000013">
    <property type="protein sequence ID" value="KAK9084272.1"/>
    <property type="molecule type" value="Genomic_DNA"/>
</dbReference>
<feature type="domain" description="Protein kinase" evidence="3">
    <location>
        <begin position="299"/>
        <end position="568"/>
    </location>
</feature>
<dbReference type="InterPro" id="IPR011009">
    <property type="entry name" value="Kinase-like_dom_sf"/>
</dbReference>
<dbReference type="PANTHER" id="PTHR27001:SF801">
    <property type="entry name" value="INACTIVE PROTEIN KINASE SELMODRAFT_444075-LIKE"/>
    <property type="match status" value="1"/>
</dbReference>
<dbReference type="Pfam" id="PF07714">
    <property type="entry name" value="PK_Tyr_Ser-Thr"/>
    <property type="match status" value="1"/>
</dbReference>
<keyword evidence="2" id="KW-0067">ATP-binding</keyword>
<reference evidence="4 5" key="1">
    <citation type="submission" date="2024-01" db="EMBL/GenBank/DDBJ databases">
        <title>Genome assemblies of Stephania.</title>
        <authorList>
            <person name="Yang L."/>
        </authorList>
    </citation>
    <scope>NUCLEOTIDE SEQUENCE [LARGE SCALE GENOMIC DNA]</scope>
    <source>
        <strain evidence="4">JXDWG</strain>
        <tissue evidence="4">Leaf</tissue>
    </source>
</reference>
<dbReference type="Gene3D" id="1.10.510.10">
    <property type="entry name" value="Transferase(Phosphotransferase) domain 1"/>
    <property type="match status" value="1"/>
</dbReference>
<dbReference type="GO" id="GO:0005886">
    <property type="term" value="C:plasma membrane"/>
    <property type="evidence" value="ECO:0007669"/>
    <property type="project" value="TreeGrafter"/>
</dbReference>
<dbReference type="SUPFAM" id="SSF56112">
    <property type="entry name" value="Protein kinase-like (PK-like)"/>
    <property type="match status" value="1"/>
</dbReference>
<evidence type="ECO:0000313" key="4">
    <source>
        <dbReference type="EMBL" id="KAK9084272.1"/>
    </source>
</evidence>
<proteinExistence type="predicted"/>
<dbReference type="AlphaFoldDB" id="A0AAP0E4P8"/>
<evidence type="ECO:0000256" key="2">
    <source>
        <dbReference type="ARBA" id="ARBA00022840"/>
    </source>
</evidence>
<evidence type="ECO:0000313" key="5">
    <source>
        <dbReference type="Proteomes" id="UP001419268"/>
    </source>
</evidence>
<sequence length="568" mass="64311">MIPKKRETVLVVLEGIKASMNEKGTAALQWTLCGNIINPNDSIFVLIILNPRDVMASPGVLFCCIGGQQQSLPCKEGEYVKFAHEQISQRRETYLKSLRLHYNRCKNNGVNFEVKVAVGWRPMEIVVEEASKVRATWIVLDRCFAGDQSPVDDYNIALVDDNEEAEVHLNSKQQQSDFAHSNNLSVEPILQPTPYILDDEKQRMKETGSSSMTEKPIAEIIHISTKLASIITNDCSWTSPGMKGREEDILEEGKEFYDVEERTTSNDHFSLKEELEDIFALRQPLDFRCQDIVEMTQGFSPENLISQHEEFEIYDGYCKVLGRHVMVKYFTGESNGAVEAARRVASSMSHKNILRLIGYHESVNGTVLVHNSAAKGTLDQFLHGYGNGKKLSLTVQSRMNIAIEIGRVVRYMHEECPGGPVVHGDLQPHNVFLSHDFIPMLSGFEQAMWLQWVQVGTSCSYKRCCHKDPLNHESLELLKSDVFSFGVLLLKLFCKKLEPMDDKSLINWVRPMLQRGAFHELLEEDLENADPYEIYKVVLMLSGEQSSMVGSSPMIDSSLRGGMYNLLY</sequence>
<dbReference type="GO" id="GO:0005524">
    <property type="term" value="F:ATP binding"/>
    <property type="evidence" value="ECO:0007669"/>
    <property type="project" value="UniProtKB-KW"/>
</dbReference>
<dbReference type="Proteomes" id="UP001419268">
    <property type="component" value="Unassembled WGS sequence"/>
</dbReference>
<organism evidence="4 5">
    <name type="scientific">Stephania cephalantha</name>
    <dbReference type="NCBI Taxonomy" id="152367"/>
    <lineage>
        <taxon>Eukaryota</taxon>
        <taxon>Viridiplantae</taxon>
        <taxon>Streptophyta</taxon>
        <taxon>Embryophyta</taxon>
        <taxon>Tracheophyta</taxon>
        <taxon>Spermatophyta</taxon>
        <taxon>Magnoliopsida</taxon>
        <taxon>Ranunculales</taxon>
        <taxon>Menispermaceae</taxon>
        <taxon>Menispermoideae</taxon>
        <taxon>Cissampelideae</taxon>
        <taxon>Stephania</taxon>
    </lineage>
</organism>
<protein>
    <recommendedName>
        <fullName evidence="3">Protein kinase domain-containing protein</fullName>
    </recommendedName>
</protein>
<dbReference type="PROSITE" id="PS50011">
    <property type="entry name" value="PROTEIN_KINASE_DOM"/>
    <property type="match status" value="1"/>
</dbReference>
<dbReference type="InterPro" id="IPR000719">
    <property type="entry name" value="Prot_kinase_dom"/>
</dbReference>